<dbReference type="EMBL" id="CP022743">
    <property type="protein sequence ID" value="ASU34850.1"/>
    <property type="molecule type" value="Genomic_DNA"/>
</dbReference>
<evidence type="ECO:0000259" key="8">
    <source>
        <dbReference type="Pfam" id="PF12704"/>
    </source>
</evidence>
<dbReference type="GO" id="GO:0005886">
    <property type="term" value="C:plasma membrane"/>
    <property type="evidence" value="ECO:0007669"/>
    <property type="project" value="UniProtKB-SubCell"/>
</dbReference>
<proteinExistence type="predicted"/>
<evidence type="ECO:0000256" key="6">
    <source>
        <dbReference type="SAM" id="Phobius"/>
    </source>
</evidence>
<accession>A0A223NYJ6</accession>
<gene>
    <name evidence="9" type="ORF">MuYL_2963</name>
</gene>
<evidence type="ECO:0000259" key="7">
    <source>
        <dbReference type="Pfam" id="PF02687"/>
    </source>
</evidence>
<feature type="transmembrane region" description="Helical" evidence="6">
    <location>
        <begin position="764"/>
        <end position="785"/>
    </location>
</feature>
<dbReference type="PANTHER" id="PTHR30572">
    <property type="entry name" value="MEMBRANE COMPONENT OF TRANSPORTER-RELATED"/>
    <property type="match status" value="1"/>
</dbReference>
<evidence type="ECO:0000256" key="1">
    <source>
        <dbReference type="ARBA" id="ARBA00004651"/>
    </source>
</evidence>
<feature type="transmembrane region" description="Helical" evidence="6">
    <location>
        <begin position="368"/>
        <end position="388"/>
    </location>
</feature>
<dbReference type="InterPro" id="IPR050250">
    <property type="entry name" value="Macrolide_Exporter_MacB"/>
</dbReference>
<feature type="transmembrane region" description="Helical" evidence="6">
    <location>
        <begin position="797"/>
        <end position="817"/>
    </location>
</feature>
<evidence type="ECO:0000256" key="2">
    <source>
        <dbReference type="ARBA" id="ARBA00022475"/>
    </source>
</evidence>
<protein>
    <recommendedName>
        <fullName evidence="11">ABC transport system permease protein</fullName>
    </recommendedName>
</protein>
<feature type="domain" description="MacB-like periplasmic core" evidence="8">
    <location>
        <begin position="20"/>
        <end position="260"/>
    </location>
</feature>
<sequence>MLKTNLKLAVRNIFRNKLYSVINVVGLSVASAFCILVYLYVKNEQSFDRFHQDQAQLFRVEETAFNTGMLDEKPKKNFFSFMMKDAEEKNMIVTPPVLAIDLKRTFPDIEAAIRLMPVYEELVRTGNQYFSEKGNIVYADDSFFKVFNFPLLIGDPATALSTQNTIVISERLAEKYFGKQNPVGKVISFPNENKVLFTIGAVAKNFPANSSLQFDMVIPMKSDPDYNERIANGLNTYSEPLVLKLRAGTNVNKFRQKLDAFAMTYFKEQVKEAQKRDSKNKVPDTHLFLRSFADAHYNQSGPWGHYTDLKNIYQLVCLTAIILFIACLNYILLTLTSTVSRSQDVGVRKTIGAARIQIVLQYYVETQLLAFVSVIVGLLIATVCLPFFSQLTGTALQLSYFSSGEILSLLFILAIVLGLVAGVYPAFAMSGLKPLNVLRSFSAFKLNPVLSKGLVVVQFSICVILIISSLVMNRQIRYINTTSMGFDKDQVVILQSPFQWSDKQKTIALKNQLYHFTTIDPSMQGMTSTSFSFSGGDSNGFLINGQKTMLRALNVDYNYFSFNKIPIVKGRSFEKEISSDSIRMSIPDLQKNQKASLALRNVIVNQTLYNMLGRPQLDVINQDMGGVIVGVCQDYHMDDLTQKIAPAYHFINANNTRVFWLKIRAGQNIPKAMNKIKNTWNQLTGNLPFSYTFMDDEVAKSYEAYLRWMTTITTSCVLAIIIACLGLFGLSGLTTLNRTKEIGIRKVLGASVGNLFLLLNRGTLILATLSFIVAAPIAFYLVHQWLDNFAYRINPDWALFTTAGIIAMLTAVAAVSYHTLKAAKGNPVDSLRSE</sequence>
<dbReference type="InterPro" id="IPR025857">
    <property type="entry name" value="MacB_PCD"/>
</dbReference>
<feature type="transmembrane region" description="Helical" evidence="6">
    <location>
        <begin position="708"/>
        <end position="730"/>
    </location>
</feature>
<evidence type="ECO:0000256" key="3">
    <source>
        <dbReference type="ARBA" id="ARBA00022692"/>
    </source>
</evidence>
<evidence type="ECO:0000313" key="9">
    <source>
        <dbReference type="EMBL" id="ASU34850.1"/>
    </source>
</evidence>
<dbReference type="Pfam" id="PF02687">
    <property type="entry name" value="FtsX"/>
    <property type="match status" value="2"/>
</dbReference>
<evidence type="ECO:0000313" key="10">
    <source>
        <dbReference type="Proteomes" id="UP000215002"/>
    </source>
</evidence>
<feature type="domain" description="ABC3 transporter permease C-terminal" evidence="7">
    <location>
        <begin position="717"/>
        <end position="827"/>
    </location>
</feature>
<reference evidence="9 10" key="1">
    <citation type="submission" date="2017-08" db="EMBL/GenBank/DDBJ databases">
        <title>Complete genome sequence of Mucilaginibacter sp. strain BJC16-A31.</title>
        <authorList>
            <consortium name="Henan University of Science and Technology"/>
            <person name="You X."/>
        </authorList>
    </citation>
    <scope>NUCLEOTIDE SEQUENCE [LARGE SCALE GENOMIC DNA]</scope>
    <source>
        <strain evidence="9 10">BJC16-A31</strain>
    </source>
</reference>
<dbReference type="Pfam" id="PF12704">
    <property type="entry name" value="MacB_PCD"/>
    <property type="match status" value="1"/>
</dbReference>
<comment type="subcellular location">
    <subcellularLocation>
        <location evidence="1">Cell membrane</location>
        <topology evidence="1">Multi-pass membrane protein</topology>
    </subcellularLocation>
</comment>
<organism evidence="9 10">
    <name type="scientific">Mucilaginibacter xinganensis</name>
    <dbReference type="NCBI Taxonomy" id="1234841"/>
    <lineage>
        <taxon>Bacteria</taxon>
        <taxon>Pseudomonadati</taxon>
        <taxon>Bacteroidota</taxon>
        <taxon>Sphingobacteriia</taxon>
        <taxon>Sphingobacteriales</taxon>
        <taxon>Sphingobacteriaceae</taxon>
        <taxon>Mucilaginibacter</taxon>
    </lineage>
</organism>
<feature type="transmembrane region" description="Helical" evidence="6">
    <location>
        <begin position="20"/>
        <end position="41"/>
    </location>
</feature>
<feature type="transmembrane region" description="Helical" evidence="6">
    <location>
        <begin position="409"/>
        <end position="429"/>
    </location>
</feature>
<dbReference type="AlphaFoldDB" id="A0A223NYJ6"/>
<dbReference type="PANTHER" id="PTHR30572:SF18">
    <property type="entry name" value="ABC-TYPE MACROLIDE FAMILY EXPORT SYSTEM PERMEASE COMPONENT 2"/>
    <property type="match status" value="1"/>
</dbReference>
<feature type="transmembrane region" description="Helical" evidence="6">
    <location>
        <begin position="449"/>
        <end position="471"/>
    </location>
</feature>
<evidence type="ECO:0000256" key="5">
    <source>
        <dbReference type="ARBA" id="ARBA00023136"/>
    </source>
</evidence>
<evidence type="ECO:0000256" key="4">
    <source>
        <dbReference type="ARBA" id="ARBA00022989"/>
    </source>
</evidence>
<dbReference type="InterPro" id="IPR003838">
    <property type="entry name" value="ABC3_permease_C"/>
</dbReference>
<name>A0A223NYJ6_9SPHI</name>
<keyword evidence="10" id="KW-1185">Reference proteome</keyword>
<feature type="transmembrane region" description="Helical" evidence="6">
    <location>
        <begin position="312"/>
        <end position="332"/>
    </location>
</feature>
<dbReference type="OrthoDB" id="903356at2"/>
<dbReference type="KEGG" id="muc:MuYL_2963"/>
<evidence type="ECO:0008006" key="11">
    <source>
        <dbReference type="Google" id="ProtNLM"/>
    </source>
</evidence>
<keyword evidence="4 6" id="KW-1133">Transmembrane helix</keyword>
<keyword evidence="3 6" id="KW-0812">Transmembrane</keyword>
<keyword evidence="2" id="KW-1003">Cell membrane</keyword>
<dbReference type="RefSeq" id="WP_094571142.1">
    <property type="nucleotide sequence ID" value="NZ_CP022743.1"/>
</dbReference>
<dbReference type="Proteomes" id="UP000215002">
    <property type="component" value="Chromosome"/>
</dbReference>
<dbReference type="GO" id="GO:0022857">
    <property type="term" value="F:transmembrane transporter activity"/>
    <property type="evidence" value="ECO:0007669"/>
    <property type="project" value="TreeGrafter"/>
</dbReference>
<keyword evidence="5 6" id="KW-0472">Membrane</keyword>
<feature type="domain" description="ABC3 transporter permease C-terminal" evidence="7">
    <location>
        <begin position="318"/>
        <end position="432"/>
    </location>
</feature>